<sequence length="93" mass="10894">MLLLEVRLSGMQCVLLRLLVGTSQQCRCLDGGGAWRCCRYRWGHIGTERRKDNTVTAISQLMMIDHQHLRWIHHFHFKLSPYWIFCANHLATG</sequence>
<proteinExistence type="predicted"/>
<dbReference type="EMBL" id="GGFM01010135">
    <property type="protein sequence ID" value="MBW30886.1"/>
    <property type="molecule type" value="Transcribed_RNA"/>
</dbReference>
<reference evidence="2" key="1">
    <citation type="submission" date="2018-01" db="EMBL/GenBank/DDBJ databases">
        <title>An insight into the sialome of Amazonian anophelines.</title>
        <authorList>
            <person name="Ribeiro J.M."/>
            <person name="Scarpassa V."/>
            <person name="Calvo E."/>
        </authorList>
    </citation>
    <scope>NUCLEOTIDE SEQUENCE</scope>
    <source>
        <tissue evidence="2">Salivary glands</tissue>
    </source>
</reference>
<keyword evidence="1" id="KW-0732">Signal</keyword>
<feature type="chain" id="PRO_5014779132" evidence="1">
    <location>
        <begin position="29"/>
        <end position="93"/>
    </location>
</feature>
<protein>
    <submittedName>
        <fullName evidence="2">Putative secreted peptide</fullName>
    </submittedName>
</protein>
<organism evidence="2">
    <name type="scientific">Anopheles braziliensis</name>
    <dbReference type="NCBI Taxonomy" id="58242"/>
    <lineage>
        <taxon>Eukaryota</taxon>
        <taxon>Metazoa</taxon>
        <taxon>Ecdysozoa</taxon>
        <taxon>Arthropoda</taxon>
        <taxon>Hexapoda</taxon>
        <taxon>Insecta</taxon>
        <taxon>Pterygota</taxon>
        <taxon>Neoptera</taxon>
        <taxon>Endopterygota</taxon>
        <taxon>Diptera</taxon>
        <taxon>Nematocera</taxon>
        <taxon>Culicoidea</taxon>
        <taxon>Culicidae</taxon>
        <taxon>Anophelinae</taxon>
        <taxon>Anopheles</taxon>
    </lineage>
</organism>
<feature type="signal peptide" evidence="1">
    <location>
        <begin position="1"/>
        <end position="28"/>
    </location>
</feature>
<evidence type="ECO:0000256" key="1">
    <source>
        <dbReference type="SAM" id="SignalP"/>
    </source>
</evidence>
<evidence type="ECO:0000313" key="2">
    <source>
        <dbReference type="EMBL" id="MBW30886.1"/>
    </source>
</evidence>
<accession>A0A2M3ZQR4</accession>
<dbReference type="AlphaFoldDB" id="A0A2M3ZQR4"/>
<name>A0A2M3ZQR4_9DIPT</name>